<gene>
    <name evidence="1" type="ORF">MLD38_023791</name>
</gene>
<reference evidence="2" key="1">
    <citation type="journal article" date="2023" name="Front. Plant Sci.">
        <title>Chromosomal-level genome assembly of Melastoma candidum provides insights into trichome evolution.</title>
        <authorList>
            <person name="Zhong Y."/>
            <person name="Wu W."/>
            <person name="Sun C."/>
            <person name="Zou P."/>
            <person name="Liu Y."/>
            <person name="Dai S."/>
            <person name="Zhou R."/>
        </authorList>
    </citation>
    <scope>NUCLEOTIDE SEQUENCE [LARGE SCALE GENOMIC DNA]</scope>
</reference>
<sequence length="512" mass="57299">MERLSLLCSLPLDDLLLPFVLSLLLVFVAKAFHYAHSSRRVTTLPPGPKPLPFLGNLHQLGRGPLHAVLRDLARTYGPVCHLKAGLITVISVTSSEAAKEILRAQERNFMERPKLPIFEMIRFDRGSVGFNPYGEYWRKVRKICVMELLSPSRVRGFGSLRESEISNLVESVKRTSGLPFDVSEMIFSCANSVISKATFGHNCKRQEEFVSAIKEQQSLAAQFSLPEVFPFVYFLYHLDGTSAKMSHFQAVYNDILGSVIAERRMRAKSLDHSSSCEENFIDVLLRMKESAKTGALSINDNTLKDIVMDMLIAGSDTWPTAVEWAMSELLKNPCVMKKAQTEMRDALKGKDTVEESDLEEFQYLKQIVKETFRLHPPAALLARVPEEDCVVHGYNIPKGSRVLISTWSMGRDPNNWENPEKFEPERNLDSSLDLVGNHFEILPFGSGKRACPGAGFAVASIELMLANLVYCFDWELADGLGPDGLDMTEAPGMVVRRRNPLLVVATPHHVTA</sequence>
<organism evidence="1 2">
    <name type="scientific">Melastoma candidum</name>
    <dbReference type="NCBI Taxonomy" id="119954"/>
    <lineage>
        <taxon>Eukaryota</taxon>
        <taxon>Viridiplantae</taxon>
        <taxon>Streptophyta</taxon>
        <taxon>Embryophyta</taxon>
        <taxon>Tracheophyta</taxon>
        <taxon>Spermatophyta</taxon>
        <taxon>Magnoliopsida</taxon>
        <taxon>eudicotyledons</taxon>
        <taxon>Gunneridae</taxon>
        <taxon>Pentapetalae</taxon>
        <taxon>rosids</taxon>
        <taxon>malvids</taxon>
        <taxon>Myrtales</taxon>
        <taxon>Melastomataceae</taxon>
        <taxon>Melastomatoideae</taxon>
        <taxon>Melastomateae</taxon>
        <taxon>Melastoma</taxon>
    </lineage>
</organism>
<keyword evidence="2" id="KW-1185">Reference proteome</keyword>
<protein>
    <submittedName>
        <fullName evidence="1">Uncharacterized protein</fullName>
    </submittedName>
</protein>
<proteinExistence type="predicted"/>
<comment type="caution">
    <text evidence="1">The sequence shown here is derived from an EMBL/GenBank/DDBJ whole genome shotgun (WGS) entry which is preliminary data.</text>
</comment>
<accession>A0ACB9NRM4</accession>
<evidence type="ECO:0000313" key="2">
    <source>
        <dbReference type="Proteomes" id="UP001057402"/>
    </source>
</evidence>
<evidence type="ECO:0000313" key="1">
    <source>
        <dbReference type="EMBL" id="KAI4338778.1"/>
    </source>
</evidence>
<dbReference type="Proteomes" id="UP001057402">
    <property type="component" value="Chromosome 7"/>
</dbReference>
<dbReference type="EMBL" id="CM042886">
    <property type="protein sequence ID" value="KAI4338778.1"/>
    <property type="molecule type" value="Genomic_DNA"/>
</dbReference>
<name>A0ACB9NRM4_9MYRT</name>